<feature type="compositionally biased region" description="Basic residues" evidence="1">
    <location>
        <begin position="204"/>
        <end position="214"/>
    </location>
</feature>
<accession>A0A7D7IKS8</accession>
<reference evidence="2 3" key="1">
    <citation type="submission" date="2020-03" db="EMBL/GenBank/DDBJ databases">
        <authorList>
            <person name="Chen G."/>
            <person name="Lin M."/>
            <person name="Fu H."/>
        </authorList>
    </citation>
    <scope>NUCLEOTIDE SEQUENCE [LARGE SCALE GENOMIC DNA]</scope>
</reference>
<sequence>MQDINPIQVGRNAPVGTPTVATNPLQEQLAQVQAQAPVVSAHTAPAAPVAPVQAPVVAPTAAVEAAPVAQTTSVQQAGGCQMYFRITPVTKILLEMPWGFINAEYDCAFISNMGELVVSDLPPMYDSTNDVFVLDMTAKSIVLGRVDGQYMQYWRESVSFRPDSGYSEEDVKELKETVTEQVQETPEETKPVLEDNTDYSHLSRNQRKKVKQKKLQAGANLEDLPKLLRDA</sequence>
<dbReference type="Proteomes" id="UP000514515">
    <property type="component" value="Segment"/>
</dbReference>
<name>A0A7D7IKS8_9CAUD</name>
<dbReference type="EMBL" id="MT227925">
    <property type="protein sequence ID" value="QMP18267.1"/>
    <property type="molecule type" value="Genomic_DNA"/>
</dbReference>
<keyword evidence="3" id="KW-1185">Reference proteome</keyword>
<protein>
    <submittedName>
        <fullName evidence="2">Uncharacterized protein</fullName>
    </submittedName>
</protein>
<evidence type="ECO:0000313" key="3">
    <source>
        <dbReference type="Proteomes" id="UP000514515"/>
    </source>
</evidence>
<organism evidence="2 3">
    <name type="scientific">Vibrio phage phiV141</name>
    <dbReference type="NCBI Taxonomy" id="2723905"/>
    <lineage>
        <taxon>Viruses</taxon>
        <taxon>Duplodnaviria</taxon>
        <taxon>Heunggongvirae</taxon>
        <taxon>Uroviricota</taxon>
        <taxon>Caudoviricetes</taxon>
        <taxon>Autographivirales</taxon>
        <taxon>Autographivirales incertae sedis</taxon>
        <taxon>Fujianvirus</taxon>
        <taxon>Fujianvirus V141</taxon>
    </lineage>
</organism>
<evidence type="ECO:0000313" key="2">
    <source>
        <dbReference type="EMBL" id="QMP18267.1"/>
    </source>
</evidence>
<evidence type="ECO:0000256" key="1">
    <source>
        <dbReference type="SAM" id="MobiDB-lite"/>
    </source>
</evidence>
<gene>
    <name evidence="2" type="ORF">phiV141_10</name>
</gene>
<feature type="region of interest" description="Disordered" evidence="1">
    <location>
        <begin position="176"/>
        <end position="217"/>
    </location>
</feature>
<proteinExistence type="predicted"/>